<name>A0A418SU86_9RHOB</name>
<protein>
    <submittedName>
        <fullName evidence="3">Extracellular solute-binding protein</fullName>
    </submittedName>
</protein>
<keyword evidence="2" id="KW-0408">Iron</keyword>
<dbReference type="Gene3D" id="3.40.190.10">
    <property type="entry name" value="Periplasmic binding protein-like II"/>
    <property type="match status" value="2"/>
</dbReference>
<evidence type="ECO:0000313" key="3">
    <source>
        <dbReference type="EMBL" id="RJE84480.1"/>
    </source>
</evidence>
<dbReference type="EMBL" id="QZCG01000008">
    <property type="protein sequence ID" value="RJE84480.1"/>
    <property type="molecule type" value="Genomic_DNA"/>
</dbReference>
<dbReference type="GO" id="GO:0046872">
    <property type="term" value="F:metal ion binding"/>
    <property type="evidence" value="ECO:0007669"/>
    <property type="project" value="UniProtKB-KW"/>
</dbReference>
<dbReference type="InterPro" id="IPR006059">
    <property type="entry name" value="SBP"/>
</dbReference>
<gene>
    <name evidence="3" type="ORF">D3P04_12570</name>
</gene>
<keyword evidence="1" id="KW-0732">Signal</keyword>
<reference evidence="4" key="1">
    <citation type="submission" date="2018-09" db="EMBL/GenBank/DDBJ databases">
        <title>Acidovorax cavernicola nov. sp. isolated from Gruta de las Maravillas (Aracena, Spain).</title>
        <authorList>
            <person name="Jurado V."/>
            <person name="Gutierrez-Patricio S."/>
            <person name="Gonzalez-Pimentel J.L."/>
            <person name="Miller A.Z."/>
            <person name="Laiz L."/>
            <person name="Saiz-Jimenez C."/>
        </authorList>
    </citation>
    <scope>NUCLEOTIDE SEQUENCE [LARGE SCALE GENOMIC DNA]</scope>
    <source>
        <strain evidence="4">1011MAR3C25</strain>
    </source>
</reference>
<organism evidence="3 4">
    <name type="scientific">Paracoccus onubensis</name>
    <dbReference type="NCBI Taxonomy" id="1675788"/>
    <lineage>
        <taxon>Bacteria</taxon>
        <taxon>Pseudomonadati</taxon>
        <taxon>Pseudomonadota</taxon>
        <taxon>Alphaproteobacteria</taxon>
        <taxon>Rhodobacterales</taxon>
        <taxon>Paracoccaceae</taxon>
        <taxon>Paracoccus</taxon>
    </lineage>
</organism>
<sequence length="369" mass="40778">MPGAVSVRKDNFSICRREDLHVLTKLIRTTALTCGLAITGSAFAEAPAPYDITPELIEAATSEGSVVFYTATDVAVAEQLAELFKSTYPGIEVQVERAGSERVFQRIGQETSSGIQNADVIETSDAVHFEYFKRHEWLEAMVPQEVADKWPEDEKDPDGYFAAYRAHLSVLAYRSDMLDEADAPKTWNDLLKPEYSGKMVKAHPGYSGTVMSATYSLVELLGWDYFEQLGAQDVMQVQSSTEPPKKLAQGERIIQADGNEYNIFRLQDEGVPITIVYPEEGTPIAVGNAGVLAGAPHPNAAKLFYAFLFSHEAQQLNSDSGGLRSFHPDVVEKDSRTPLSEIPLLHVDAEKLEAMILEIKSNYEKFFGT</sequence>
<dbReference type="OrthoDB" id="9766989at2"/>
<dbReference type="AlphaFoldDB" id="A0A418SU86"/>
<keyword evidence="4" id="KW-1185">Reference proteome</keyword>
<dbReference type="PANTHER" id="PTHR30006">
    <property type="entry name" value="THIAMINE-BINDING PERIPLASMIC PROTEIN-RELATED"/>
    <property type="match status" value="1"/>
</dbReference>
<dbReference type="Pfam" id="PF01547">
    <property type="entry name" value="SBP_bac_1"/>
    <property type="match status" value="1"/>
</dbReference>
<feature type="binding site" evidence="2">
    <location>
        <position position="261"/>
    </location>
    <ligand>
        <name>Fe cation</name>
        <dbReference type="ChEBI" id="CHEBI:24875"/>
    </ligand>
</feature>
<evidence type="ECO:0000256" key="2">
    <source>
        <dbReference type="PIRSR" id="PIRSR002825-1"/>
    </source>
</evidence>
<keyword evidence="2" id="KW-0479">Metal-binding</keyword>
<proteinExistence type="predicted"/>
<evidence type="ECO:0000256" key="1">
    <source>
        <dbReference type="ARBA" id="ARBA00022729"/>
    </source>
</evidence>
<dbReference type="SUPFAM" id="SSF53850">
    <property type="entry name" value="Periplasmic binding protein-like II"/>
    <property type="match status" value="1"/>
</dbReference>
<dbReference type="InterPro" id="IPR026045">
    <property type="entry name" value="Ferric-bd"/>
</dbReference>
<dbReference type="Proteomes" id="UP000284202">
    <property type="component" value="Unassembled WGS sequence"/>
</dbReference>
<dbReference type="PIRSF" id="PIRSF002825">
    <property type="entry name" value="CfbpA"/>
    <property type="match status" value="1"/>
</dbReference>
<accession>A0A418SU86</accession>
<evidence type="ECO:0000313" key="4">
    <source>
        <dbReference type="Proteomes" id="UP000284202"/>
    </source>
</evidence>
<comment type="caution">
    <text evidence="3">The sequence shown here is derived from an EMBL/GenBank/DDBJ whole genome shotgun (WGS) entry which is preliminary data.</text>
</comment>